<gene>
    <name evidence="1" type="ORF">NCTC13315_03163</name>
</gene>
<dbReference type="EMBL" id="UGNV01000006">
    <property type="protein sequence ID" value="STX55793.1"/>
    <property type="molecule type" value="Genomic_DNA"/>
</dbReference>
<sequence>MPAHNFGNLILVINMEFELQCTMAIDAFESSKDNLRAYIKIFKNSPTELSSFEEIQDYVLRTAKEKHRFFRNIHSCIVSHANISKLFYWKGDGFKGKNKFPGSDDEKDKIKEHLKMLRKGLLSFNENDRELRDHIEHFDERLINTAYFSDVSTLGFAHSSSLDERREKINKENYLREIIFDENQIKYIVRGKNYDLRSMVEDILKLNQRVQGLTL</sequence>
<dbReference type="RefSeq" id="WP_115304395.1">
    <property type="nucleotide sequence ID" value="NZ_CAAAHO010000016.1"/>
</dbReference>
<dbReference type="Proteomes" id="UP000254968">
    <property type="component" value="Unassembled WGS sequence"/>
</dbReference>
<dbReference type="AlphaFoldDB" id="A0A378JSZ6"/>
<keyword evidence="2" id="KW-1185">Reference proteome</keyword>
<name>A0A378JSZ6_9GAMM</name>
<proteinExistence type="predicted"/>
<accession>A0A378JSZ6</accession>
<evidence type="ECO:0000313" key="1">
    <source>
        <dbReference type="EMBL" id="STX55793.1"/>
    </source>
</evidence>
<protein>
    <submittedName>
        <fullName evidence="1">Uncharacterized protein</fullName>
    </submittedName>
</protein>
<organism evidence="1 2">
    <name type="scientific">Legionella beliardensis</name>
    <dbReference type="NCBI Taxonomy" id="91822"/>
    <lineage>
        <taxon>Bacteria</taxon>
        <taxon>Pseudomonadati</taxon>
        <taxon>Pseudomonadota</taxon>
        <taxon>Gammaproteobacteria</taxon>
        <taxon>Legionellales</taxon>
        <taxon>Legionellaceae</taxon>
        <taxon>Legionella</taxon>
    </lineage>
</organism>
<evidence type="ECO:0000313" key="2">
    <source>
        <dbReference type="Proteomes" id="UP000254968"/>
    </source>
</evidence>
<dbReference type="OrthoDB" id="1359545at2"/>
<reference evidence="1 2" key="1">
    <citation type="submission" date="2018-06" db="EMBL/GenBank/DDBJ databases">
        <authorList>
            <consortium name="Pathogen Informatics"/>
            <person name="Doyle S."/>
        </authorList>
    </citation>
    <scope>NUCLEOTIDE SEQUENCE [LARGE SCALE GENOMIC DNA]</scope>
    <source>
        <strain evidence="1 2">NCTC13315</strain>
    </source>
</reference>